<dbReference type="FunFam" id="2.60.40.1910:FF:000004">
    <property type="entry name" value="Aminopeptidase"/>
    <property type="match status" value="1"/>
</dbReference>
<dbReference type="Proteomes" id="UP000014074">
    <property type="component" value="Unassembled WGS sequence"/>
</dbReference>
<feature type="domain" description="Aminopeptidase N-like N-terminal" evidence="14">
    <location>
        <begin position="27"/>
        <end position="211"/>
    </location>
</feature>
<reference evidence="16" key="1">
    <citation type="journal article" date="2013" name="Genome Announc.">
        <title>Draft genome sequence of the ascomycete Phaeoacremonium aleophilum strain UCR-PA7, a causal agent of the esca disease complex in grapevines.</title>
        <authorList>
            <person name="Blanco-Ulate B."/>
            <person name="Rolshausen P."/>
            <person name="Cantu D."/>
        </authorList>
    </citation>
    <scope>NUCLEOTIDE SEQUENCE [LARGE SCALE GENOMIC DNA]</scope>
    <source>
        <strain evidence="16">UCR-PA7</strain>
    </source>
</reference>
<dbReference type="GO" id="GO:0008270">
    <property type="term" value="F:zinc ion binding"/>
    <property type="evidence" value="ECO:0007669"/>
    <property type="project" value="UniProtKB-UniRule"/>
</dbReference>
<dbReference type="GeneID" id="19327266"/>
<dbReference type="PANTHER" id="PTHR11533">
    <property type="entry name" value="PROTEASE M1 ZINC METALLOPROTEASE"/>
    <property type="match status" value="1"/>
</dbReference>
<dbReference type="Gene3D" id="2.60.40.1730">
    <property type="entry name" value="tricorn interacting facor f3 domain"/>
    <property type="match status" value="1"/>
</dbReference>
<feature type="active site" description="Proton acceptor" evidence="8">
    <location>
        <position position="319"/>
    </location>
</feature>
<dbReference type="EC" id="3.4.11.-" evidence="11"/>
<feature type="binding site" evidence="9">
    <location>
        <position position="322"/>
    </location>
    <ligand>
        <name>Zn(2+)</name>
        <dbReference type="ChEBI" id="CHEBI:29105"/>
        <note>catalytic</note>
    </ligand>
</feature>
<dbReference type="InterPro" id="IPR050344">
    <property type="entry name" value="Peptidase_M1_aminopeptidases"/>
</dbReference>
<dbReference type="KEGG" id="tmn:UCRPA7_6594"/>
<keyword evidence="7 11" id="KW-0482">Metalloprotease</keyword>
<evidence type="ECO:0000259" key="12">
    <source>
        <dbReference type="Pfam" id="PF01433"/>
    </source>
</evidence>
<dbReference type="GO" id="GO:0042277">
    <property type="term" value="F:peptide binding"/>
    <property type="evidence" value="ECO:0007669"/>
    <property type="project" value="TreeGrafter"/>
</dbReference>
<keyword evidence="16" id="KW-1185">Reference proteome</keyword>
<organism evidence="15 16">
    <name type="scientific">Phaeoacremonium minimum (strain UCR-PA7)</name>
    <name type="common">Esca disease fungus</name>
    <name type="synonym">Togninia minima</name>
    <dbReference type="NCBI Taxonomy" id="1286976"/>
    <lineage>
        <taxon>Eukaryota</taxon>
        <taxon>Fungi</taxon>
        <taxon>Dikarya</taxon>
        <taxon>Ascomycota</taxon>
        <taxon>Pezizomycotina</taxon>
        <taxon>Sordariomycetes</taxon>
        <taxon>Sordariomycetidae</taxon>
        <taxon>Togniniales</taxon>
        <taxon>Togniniaceae</taxon>
        <taxon>Phaeoacremonium</taxon>
    </lineage>
</organism>
<evidence type="ECO:0000256" key="11">
    <source>
        <dbReference type="RuleBase" id="RU364040"/>
    </source>
</evidence>
<keyword evidence="2 11" id="KW-0031">Aminopeptidase</keyword>
<evidence type="ECO:0000256" key="6">
    <source>
        <dbReference type="ARBA" id="ARBA00022833"/>
    </source>
</evidence>
<keyword evidence="4 9" id="KW-0479">Metal-binding</keyword>
<dbReference type="PANTHER" id="PTHR11533:SF174">
    <property type="entry name" value="PUROMYCIN-SENSITIVE AMINOPEPTIDASE-RELATED"/>
    <property type="match status" value="1"/>
</dbReference>
<dbReference type="Pfam" id="PF11838">
    <property type="entry name" value="ERAP1_C"/>
    <property type="match status" value="1"/>
</dbReference>
<keyword evidence="5 11" id="KW-0378">Hydrolase</keyword>
<dbReference type="MEROPS" id="M01.007"/>
<evidence type="ECO:0000256" key="2">
    <source>
        <dbReference type="ARBA" id="ARBA00022438"/>
    </source>
</evidence>
<dbReference type="InterPro" id="IPR024571">
    <property type="entry name" value="ERAP1-like_C_dom"/>
</dbReference>
<proteinExistence type="inferred from homology"/>
<dbReference type="Pfam" id="PF17900">
    <property type="entry name" value="Peptidase_M1_N"/>
    <property type="match status" value="1"/>
</dbReference>
<keyword evidence="6 9" id="KW-0862">Zinc</keyword>
<evidence type="ECO:0000256" key="8">
    <source>
        <dbReference type="PIRSR" id="PIRSR634016-1"/>
    </source>
</evidence>
<dbReference type="AlphaFoldDB" id="R8BF30"/>
<dbReference type="InterPro" id="IPR045357">
    <property type="entry name" value="Aminopeptidase_N-like_N"/>
</dbReference>
<evidence type="ECO:0000256" key="7">
    <source>
        <dbReference type="ARBA" id="ARBA00023049"/>
    </source>
</evidence>
<evidence type="ECO:0000313" key="16">
    <source>
        <dbReference type="Proteomes" id="UP000014074"/>
    </source>
</evidence>
<evidence type="ECO:0000313" key="15">
    <source>
        <dbReference type="EMBL" id="EON97897.1"/>
    </source>
</evidence>
<accession>R8BF30</accession>
<dbReference type="InterPro" id="IPR001930">
    <property type="entry name" value="Peptidase_M1"/>
</dbReference>
<evidence type="ECO:0000259" key="14">
    <source>
        <dbReference type="Pfam" id="PF17900"/>
    </source>
</evidence>
<dbReference type="HOGENOM" id="CLU_003705_0_1_1"/>
<dbReference type="SUPFAM" id="SSF63737">
    <property type="entry name" value="Leukotriene A4 hydrolase N-terminal domain"/>
    <property type="match status" value="1"/>
</dbReference>
<dbReference type="Gene3D" id="1.10.390.10">
    <property type="entry name" value="Neutral Protease Domain 2"/>
    <property type="match status" value="1"/>
</dbReference>
<evidence type="ECO:0000259" key="13">
    <source>
        <dbReference type="Pfam" id="PF11838"/>
    </source>
</evidence>
<evidence type="ECO:0000256" key="9">
    <source>
        <dbReference type="PIRSR" id="PIRSR634016-3"/>
    </source>
</evidence>
<dbReference type="OrthoDB" id="10031169at2759"/>
<dbReference type="GO" id="GO:0061957">
    <property type="term" value="C:NVT complex"/>
    <property type="evidence" value="ECO:0007669"/>
    <property type="project" value="EnsemblFungi"/>
</dbReference>
<dbReference type="Gene3D" id="1.25.50.20">
    <property type="match status" value="1"/>
</dbReference>
<protein>
    <recommendedName>
        <fullName evidence="11">Aminopeptidase</fullName>
        <ecNumber evidence="11">3.4.11.-</ecNumber>
    </recommendedName>
</protein>
<dbReference type="CDD" id="cd09601">
    <property type="entry name" value="M1_APN-Q_like"/>
    <property type="match status" value="1"/>
</dbReference>
<dbReference type="eggNOG" id="KOG1046">
    <property type="taxonomic scope" value="Eukaryota"/>
</dbReference>
<dbReference type="Gene3D" id="2.60.40.1910">
    <property type="match status" value="1"/>
</dbReference>
<comment type="cofactor">
    <cofactor evidence="9 11">
        <name>Zn(2+)</name>
        <dbReference type="ChEBI" id="CHEBI:29105"/>
    </cofactor>
    <text evidence="9 11">Binds 1 zinc ion per subunit.</text>
</comment>
<name>R8BF30_PHAM7</name>
<dbReference type="GO" id="GO:0005771">
    <property type="term" value="C:multivesicular body"/>
    <property type="evidence" value="ECO:0007669"/>
    <property type="project" value="EnsemblFungi"/>
</dbReference>
<dbReference type="InterPro" id="IPR027268">
    <property type="entry name" value="Peptidase_M4/M1_CTD_sf"/>
</dbReference>
<evidence type="ECO:0000256" key="4">
    <source>
        <dbReference type="ARBA" id="ARBA00022723"/>
    </source>
</evidence>
<dbReference type="FunFam" id="1.25.50.20:FF:000002">
    <property type="entry name" value="Aminopeptidase"/>
    <property type="match status" value="1"/>
</dbReference>
<dbReference type="FunFam" id="1.10.390.10:FF:000001">
    <property type="entry name" value="Aminopeptidase"/>
    <property type="match status" value="1"/>
</dbReference>
<sequence length="876" mass="97668">MCRTAAAAENGGGVNVQGRELLPANVVPQHYDLTLEPDFEKFTFDGTVVIDLDVEEDSKSISLHTLELDIHSAKVSSDGKTVSSSPEITYDESTQVSKFDFSDAIPKGSKAQLEIKFTGQLNDKMAGFYRSSYKNPDGTNGVLATTQMEPTDARRAFPCFDEPSLKAKFTVTLIAEKDLTCLSNMDVASETEVGAKKAVKFNVSPLMSTYLVAFIVGKLNYIESTDFRVPVRVYAPPGQDIEHGRFSLKLAAQTLAFYEKVFGIEFPLPKMDQVAIPDFAQGAMENWGLVTYRVVDLLLDEKASGAATKERVAEVVQHELAHQWFGNLVTMDWWDGLWLNEGFATWASWYSCNVFYPEWKVWQTYVTDTLQSALALDSLRSSHPIEVPVKKADEINQIFDAISYSKGSCVLRMISSYLGEDTFLEGVRRYLKKHAYGNTQTGDLWASLADASGKKVEDVMTTWTKNVGYPVVTVTEKDNAIHVKQNRFLRTGDVKPEEDKVLYPVFLGLRTKDGVDESLTLDKREADFSLPSTEFFKLNANHTSLYRTSYSPERLEKLGLAAKEGLLPIEDRAGMIADAGALAVSGYQKTSGVLSLLKGFDSESEFVVWNEIIARLSAIQSAFIFEDKAIRDGLEAFQREIVSAKAHAMGWTFSEEDGHIQQQFKAMMFGSAGLSGDQAIITSAKEMFNKYMAGDKSAIHPNIRGSVFGMALKYGGKEEYEKILNFYRTSNNSDERNTALRCLGRAKDPELIQRTLGMLFGGEVKDQDIYMPAAGLRSHPEGIEALFDWMTENWDELYKRLPPALSMLGSMVTIFTSSFTNPQQLARVEKFFADKDTKGYDQSLAQSLDAIRSKIAWLERDRADVASWVKENGYGA</sequence>
<gene>
    <name evidence="15" type="ORF">UCRPA7_6594</name>
</gene>
<dbReference type="GO" id="GO:0016020">
    <property type="term" value="C:membrane"/>
    <property type="evidence" value="ECO:0007669"/>
    <property type="project" value="TreeGrafter"/>
</dbReference>
<dbReference type="GO" id="GO:0000328">
    <property type="term" value="C:fungal-type vacuole lumen"/>
    <property type="evidence" value="ECO:0007669"/>
    <property type="project" value="EnsemblFungi"/>
</dbReference>
<comment type="similarity">
    <text evidence="1 11">Belongs to the peptidase M1 family.</text>
</comment>
<evidence type="ECO:0000256" key="1">
    <source>
        <dbReference type="ARBA" id="ARBA00010136"/>
    </source>
</evidence>
<feature type="binding site" evidence="9">
    <location>
        <position position="341"/>
    </location>
    <ligand>
        <name>Zn(2+)</name>
        <dbReference type="ChEBI" id="CHEBI:29105"/>
        <note>catalytic</note>
    </ligand>
</feature>
<evidence type="ECO:0000256" key="5">
    <source>
        <dbReference type="ARBA" id="ARBA00022801"/>
    </source>
</evidence>
<evidence type="ECO:0000256" key="3">
    <source>
        <dbReference type="ARBA" id="ARBA00022670"/>
    </source>
</evidence>
<dbReference type="RefSeq" id="XP_007917322.1">
    <property type="nucleotide sequence ID" value="XM_007919131.1"/>
</dbReference>
<dbReference type="PRINTS" id="PR00756">
    <property type="entry name" value="ALADIPTASE"/>
</dbReference>
<evidence type="ECO:0000256" key="10">
    <source>
        <dbReference type="PIRSR" id="PIRSR634016-4"/>
    </source>
</evidence>
<dbReference type="InterPro" id="IPR014782">
    <property type="entry name" value="Peptidase_M1_dom"/>
</dbReference>
<dbReference type="SUPFAM" id="SSF55486">
    <property type="entry name" value="Metalloproteases ('zincins'), catalytic domain"/>
    <property type="match status" value="1"/>
</dbReference>
<dbReference type="InterPro" id="IPR042097">
    <property type="entry name" value="Aminopeptidase_N-like_N_sf"/>
</dbReference>
<dbReference type="GO" id="GO:0043171">
    <property type="term" value="P:peptide catabolic process"/>
    <property type="evidence" value="ECO:0007669"/>
    <property type="project" value="TreeGrafter"/>
</dbReference>
<feature type="binding site" evidence="9">
    <location>
        <position position="318"/>
    </location>
    <ligand>
        <name>Zn(2+)</name>
        <dbReference type="ChEBI" id="CHEBI:29105"/>
        <note>catalytic</note>
    </ligand>
</feature>
<dbReference type="EMBL" id="KB933247">
    <property type="protein sequence ID" value="EON97897.1"/>
    <property type="molecule type" value="Genomic_DNA"/>
</dbReference>
<dbReference type="GO" id="GO:0070006">
    <property type="term" value="F:metalloaminopeptidase activity"/>
    <property type="evidence" value="ECO:0007669"/>
    <property type="project" value="TreeGrafter"/>
</dbReference>
<dbReference type="Pfam" id="PF01433">
    <property type="entry name" value="Peptidase_M1"/>
    <property type="match status" value="1"/>
</dbReference>
<keyword evidence="3 11" id="KW-0645">Protease</keyword>
<feature type="domain" description="ERAP1-like C-terminal" evidence="13">
    <location>
        <begin position="535"/>
        <end position="852"/>
    </location>
</feature>
<feature type="domain" description="Peptidase M1 membrane alanine aminopeptidase" evidence="12">
    <location>
        <begin position="246"/>
        <end position="463"/>
    </location>
</feature>
<dbReference type="GO" id="GO:0120113">
    <property type="term" value="P:cytoplasm to vacuole targeting by the NVT pathway"/>
    <property type="evidence" value="ECO:0007669"/>
    <property type="project" value="EnsemblFungi"/>
</dbReference>
<dbReference type="FunFam" id="2.60.40.1730:FF:000002">
    <property type="entry name" value="Aminopeptidase"/>
    <property type="match status" value="1"/>
</dbReference>
<dbReference type="GO" id="GO:0006508">
    <property type="term" value="P:proteolysis"/>
    <property type="evidence" value="ECO:0007669"/>
    <property type="project" value="UniProtKB-KW"/>
</dbReference>
<dbReference type="InterPro" id="IPR034016">
    <property type="entry name" value="M1_APN-typ"/>
</dbReference>
<feature type="site" description="Transition state stabilizer" evidence="10">
    <location>
        <position position="404"/>
    </location>
</feature>